<sequence length="640" mass="69453">MDAYQTLVARLQEKYRARDGAVLALLDEGVPGKLLARARKMRRRLADNLCMPGPAVATDAKVTARLQQDGYAIENVIITDDTGYAIPVNLYLPDAEPGPHPAVVVSMGHWPRGKQLPENQIFCANLARCGIIAATYDPICQGERSPFSQQEFERCFGAVPEDIQAVDLHMQAGNLSYLLGENLGALFVRDSMRVVDYLCSRPDVDTKRIGATGQSGGGTQTTYLAALDDRICCYSPIQCLTKQAMTLVENGIGDCEQSIVGISAGEGFDYADVLWAAFPKPCMLSAASEDFFLLEGVRQLEGEMRRLYKAAGNAAFFSVQVAPCAHVISAPTRMFGYDFFCRQLLNKEGPASEVDTAVLKDEQLACLPHIGFGLTAIQAWKPALEKLQAGRPSGEALRAKLAELYDVSSASYTVQPLWREDAWQTFLLRDGGREAACRSLCRGSHTLCVAITHPEQNANGLEASGMDVLRILPWGMQSAFAKTRPGYDAETALFNAAAVLGEKLTACRLRQIADVVHYLDEQNGYERVVFVGQGPGALLALLAAALLPKARGAALLETQLSFDALFEADYYFAPETAFETGLLRLCDLPDLAKLAGRVCAFTPKTPAGGSLAPHTPTPIPARWEKDALSAAAEWLEDKLC</sequence>
<dbReference type="Pfam" id="PF05448">
    <property type="entry name" value="AXE1"/>
    <property type="match status" value="1"/>
</dbReference>
<dbReference type="InterPro" id="IPR029058">
    <property type="entry name" value="AB_hydrolase_fold"/>
</dbReference>
<gene>
    <name evidence="2" type="ORF">TQ39_12610</name>
</gene>
<protein>
    <recommendedName>
        <fullName evidence="1">Acetyl xylan esterase domain-containing protein</fullName>
    </recommendedName>
</protein>
<organism evidence="2 3">
    <name type="scientific">Ruthenibacterium lactatiformans</name>
    <dbReference type="NCBI Taxonomy" id="1550024"/>
    <lineage>
        <taxon>Bacteria</taxon>
        <taxon>Bacillati</taxon>
        <taxon>Bacillota</taxon>
        <taxon>Clostridia</taxon>
        <taxon>Eubacteriales</taxon>
        <taxon>Oscillospiraceae</taxon>
        <taxon>Ruthenibacterium</taxon>
    </lineage>
</organism>
<dbReference type="Proteomes" id="UP000032483">
    <property type="component" value="Unassembled WGS sequence"/>
</dbReference>
<keyword evidence="3" id="KW-1185">Reference proteome</keyword>
<dbReference type="Gene3D" id="3.40.50.1820">
    <property type="entry name" value="alpha/beta hydrolase"/>
    <property type="match status" value="1"/>
</dbReference>
<dbReference type="InterPro" id="IPR050261">
    <property type="entry name" value="FrsA_esterase"/>
</dbReference>
<dbReference type="EMBL" id="JXXK01000018">
    <property type="protein sequence ID" value="KJF39433.1"/>
    <property type="molecule type" value="Genomic_DNA"/>
</dbReference>
<dbReference type="InterPro" id="IPR008391">
    <property type="entry name" value="AXE1_dom"/>
</dbReference>
<accession>A0A0D8J0Y5</accession>
<dbReference type="PANTHER" id="PTHR22946">
    <property type="entry name" value="DIENELACTONE HYDROLASE DOMAIN-CONTAINING PROTEIN-RELATED"/>
    <property type="match status" value="1"/>
</dbReference>
<evidence type="ECO:0000313" key="2">
    <source>
        <dbReference type="EMBL" id="KJF39433.1"/>
    </source>
</evidence>
<dbReference type="PANTHER" id="PTHR22946:SF8">
    <property type="entry name" value="ACETYL XYLAN ESTERASE DOMAIN-CONTAINING PROTEIN"/>
    <property type="match status" value="1"/>
</dbReference>
<evidence type="ECO:0000313" key="3">
    <source>
        <dbReference type="Proteomes" id="UP000032483"/>
    </source>
</evidence>
<reference evidence="2" key="1">
    <citation type="submission" date="2015-02" db="EMBL/GenBank/DDBJ databases">
        <title>A novel member of the family Ruminococcaceae isolated from human feces.</title>
        <authorList>
            <person name="Shkoporov A.N."/>
            <person name="Chaplin A.V."/>
            <person name="Motuzova O.V."/>
            <person name="Kafarskaia L.I."/>
            <person name="Khokhlova E.V."/>
            <person name="Efimov B.A."/>
        </authorList>
    </citation>
    <scope>NUCLEOTIDE SEQUENCE [LARGE SCALE GENOMIC DNA]</scope>
    <source>
        <strain evidence="2">585-1</strain>
    </source>
</reference>
<comment type="caution">
    <text evidence="2">The sequence shown here is derived from an EMBL/GenBank/DDBJ whole genome shotgun (WGS) entry which is preliminary data.</text>
</comment>
<evidence type="ECO:0000259" key="1">
    <source>
        <dbReference type="Pfam" id="PF05448"/>
    </source>
</evidence>
<proteinExistence type="predicted"/>
<feature type="domain" description="Acetyl xylan esterase" evidence="1">
    <location>
        <begin position="86"/>
        <end position="237"/>
    </location>
</feature>
<name>A0A0D8J0Y5_9FIRM</name>
<dbReference type="SUPFAM" id="SSF53474">
    <property type="entry name" value="alpha/beta-Hydrolases"/>
    <property type="match status" value="2"/>
</dbReference>
<dbReference type="AlphaFoldDB" id="A0A0D8J0Y5"/>